<sequence length="66" mass="7083">MLPSLGVRGKESGKWPGESLDSAWALRAVGVREAAAVTGWGKTGRHACSDHGTVRGQARWTPKRQI</sequence>
<organism evidence="1 2">
    <name type="scientific">Punica granatum</name>
    <name type="common">Pomegranate</name>
    <dbReference type="NCBI Taxonomy" id="22663"/>
    <lineage>
        <taxon>Eukaryota</taxon>
        <taxon>Viridiplantae</taxon>
        <taxon>Streptophyta</taxon>
        <taxon>Embryophyta</taxon>
        <taxon>Tracheophyta</taxon>
        <taxon>Spermatophyta</taxon>
        <taxon>Magnoliopsida</taxon>
        <taxon>eudicotyledons</taxon>
        <taxon>Gunneridae</taxon>
        <taxon>Pentapetalae</taxon>
        <taxon>rosids</taxon>
        <taxon>malvids</taxon>
        <taxon>Myrtales</taxon>
        <taxon>Lythraceae</taxon>
        <taxon>Punica</taxon>
    </lineage>
</organism>
<accession>A0A218WEP5</accession>
<protein>
    <submittedName>
        <fullName evidence="1">Uncharacterized protein</fullName>
    </submittedName>
</protein>
<evidence type="ECO:0000313" key="1">
    <source>
        <dbReference type="EMBL" id="OWM71013.1"/>
    </source>
</evidence>
<comment type="caution">
    <text evidence="1">The sequence shown here is derived from an EMBL/GenBank/DDBJ whole genome shotgun (WGS) entry which is preliminary data.</text>
</comment>
<proteinExistence type="predicted"/>
<reference evidence="2" key="1">
    <citation type="journal article" date="2017" name="Plant J.">
        <title>The pomegranate (Punica granatum L.) genome and the genomics of punicalagin biosynthesis.</title>
        <authorList>
            <person name="Qin G."/>
            <person name="Xu C."/>
            <person name="Ming R."/>
            <person name="Tang H."/>
            <person name="Guyot R."/>
            <person name="Kramer E.M."/>
            <person name="Hu Y."/>
            <person name="Yi X."/>
            <person name="Qi Y."/>
            <person name="Xu X."/>
            <person name="Gao Z."/>
            <person name="Pan H."/>
            <person name="Jian J."/>
            <person name="Tian Y."/>
            <person name="Yue Z."/>
            <person name="Xu Y."/>
        </authorList>
    </citation>
    <scope>NUCLEOTIDE SEQUENCE [LARGE SCALE GENOMIC DNA]</scope>
    <source>
        <strain evidence="2">cv. Dabenzi</strain>
    </source>
</reference>
<dbReference type="AlphaFoldDB" id="A0A218WEP5"/>
<dbReference type="Proteomes" id="UP000197138">
    <property type="component" value="Unassembled WGS sequence"/>
</dbReference>
<name>A0A218WEP5_PUNGR</name>
<gene>
    <name evidence="1" type="ORF">CDL15_Pgr012504</name>
</gene>
<dbReference type="EMBL" id="MTKT01004575">
    <property type="protein sequence ID" value="OWM71013.1"/>
    <property type="molecule type" value="Genomic_DNA"/>
</dbReference>
<evidence type="ECO:0000313" key="2">
    <source>
        <dbReference type="Proteomes" id="UP000197138"/>
    </source>
</evidence>